<evidence type="ECO:0000313" key="6">
    <source>
        <dbReference type="EMBL" id="NBE50612.1"/>
    </source>
</evidence>
<keyword evidence="3" id="KW-0238">DNA-binding</keyword>
<gene>
    <name evidence="6" type="ORF">GUY60_04060</name>
</gene>
<keyword evidence="7" id="KW-1185">Reference proteome</keyword>
<keyword evidence="2" id="KW-0805">Transcription regulation</keyword>
<evidence type="ECO:0000313" key="7">
    <source>
        <dbReference type="Proteomes" id="UP000598297"/>
    </source>
</evidence>
<name>A0A964UPE9_9ACTN</name>
<dbReference type="CDD" id="cd05466">
    <property type="entry name" value="PBP2_LTTR_substrate"/>
    <property type="match status" value="1"/>
</dbReference>
<dbReference type="SUPFAM" id="SSF53850">
    <property type="entry name" value="Periplasmic binding protein-like II"/>
    <property type="match status" value="1"/>
</dbReference>
<dbReference type="RefSeq" id="WP_161693802.1">
    <property type="nucleotide sequence ID" value="NZ_JAAAHS010000016.1"/>
</dbReference>
<dbReference type="PANTHER" id="PTHR30346:SF0">
    <property type="entry name" value="HCA OPERON TRANSCRIPTIONAL ACTIVATOR HCAR"/>
    <property type="match status" value="1"/>
</dbReference>
<dbReference type="Proteomes" id="UP000598297">
    <property type="component" value="Unassembled WGS sequence"/>
</dbReference>
<dbReference type="EMBL" id="JAAAHS010000016">
    <property type="protein sequence ID" value="NBE50612.1"/>
    <property type="molecule type" value="Genomic_DNA"/>
</dbReference>
<dbReference type="FunFam" id="1.10.10.10:FF:000001">
    <property type="entry name" value="LysR family transcriptional regulator"/>
    <property type="match status" value="1"/>
</dbReference>
<dbReference type="PROSITE" id="PS50931">
    <property type="entry name" value="HTH_LYSR"/>
    <property type="match status" value="1"/>
</dbReference>
<comment type="similarity">
    <text evidence="1">Belongs to the LysR transcriptional regulatory family.</text>
</comment>
<dbReference type="InterPro" id="IPR000847">
    <property type="entry name" value="LysR_HTH_N"/>
</dbReference>
<evidence type="ECO:0000256" key="3">
    <source>
        <dbReference type="ARBA" id="ARBA00023125"/>
    </source>
</evidence>
<dbReference type="PANTHER" id="PTHR30346">
    <property type="entry name" value="TRANSCRIPTIONAL DUAL REGULATOR HCAR-RELATED"/>
    <property type="match status" value="1"/>
</dbReference>
<dbReference type="InterPro" id="IPR005119">
    <property type="entry name" value="LysR_subst-bd"/>
</dbReference>
<dbReference type="Gene3D" id="3.40.190.290">
    <property type="match status" value="1"/>
</dbReference>
<evidence type="ECO:0000259" key="5">
    <source>
        <dbReference type="PROSITE" id="PS50931"/>
    </source>
</evidence>
<dbReference type="Gene3D" id="1.10.10.10">
    <property type="entry name" value="Winged helix-like DNA-binding domain superfamily/Winged helix DNA-binding domain"/>
    <property type="match status" value="1"/>
</dbReference>
<sequence length="299" mass="31619">MKLSQCAAFVAIADTGSFTNAARALGISQSAVSHAIAGLETELGVTLMVRDRSGVELTDAGRRALEPARATVAQSERVRQAVHGEGGEPEGTVRIGTSQSFAARLLPALLSELHTRYPLLDIELREGSDAQIAQWLRGHGIDIGIVSLPKRGLATVPLLQDEMFTVLPLDHSLASHTELGIGELGGEPFLMPVGGIEAMVRAAFRTVGLEPSISHHVRDINALLAMVAAGLGTTVLPRLALPAALPEVRLVPLSPPVVRHLGIGTRLGSEDSPVAAAFIDVARSLALRNDWRRLPVAVR</sequence>
<dbReference type="GO" id="GO:0032993">
    <property type="term" value="C:protein-DNA complex"/>
    <property type="evidence" value="ECO:0007669"/>
    <property type="project" value="TreeGrafter"/>
</dbReference>
<dbReference type="SUPFAM" id="SSF46785">
    <property type="entry name" value="Winged helix' DNA-binding domain"/>
    <property type="match status" value="1"/>
</dbReference>
<protein>
    <submittedName>
        <fullName evidence="6">LysR family transcriptional regulator</fullName>
    </submittedName>
</protein>
<proteinExistence type="inferred from homology"/>
<dbReference type="GO" id="GO:0003700">
    <property type="term" value="F:DNA-binding transcription factor activity"/>
    <property type="evidence" value="ECO:0007669"/>
    <property type="project" value="InterPro"/>
</dbReference>
<dbReference type="OrthoDB" id="3461141at2"/>
<accession>A0A964UPE9</accession>
<keyword evidence="4" id="KW-0804">Transcription</keyword>
<reference evidence="6" key="1">
    <citation type="submission" date="2020-01" db="EMBL/GenBank/DDBJ databases">
        <title>Whole-genome analyses of novel actinobacteria.</title>
        <authorList>
            <person name="Sahin N."/>
        </authorList>
    </citation>
    <scope>NUCLEOTIDE SEQUENCE</scope>
    <source>
        <strain evidence="6">YC537</strain>
    </source>
</reference>
<evidence type="ECO:0000256" key="2">
    <source>
        <dbReference type="ARBA" id="ARBA00023015"/>
    </source>
</evidence>
<dbReference type="Pfam" id="PF00126">
    <property type="entry name" value="HTH_1"/>
    <property type="match status" value="1"/>
</dbReference>
<dbReference type="Pfam" id="PF03466">
    <property type="entry name" value="LysR_substrate"/>
    <property type="match status" value="1"/>
</dbReference>
<organism evidence="6 7">
    <name type="scientific">Streptomyces boluensis</name>
    <dbReference type="NCBI Taxonomy" id="1775135"/>
    <lineage>
        <taxon>Bacteria</taxon>
        <taxon>Bacillati</taxon>
        <taxon>Actinomycetota</taxon>
        <taxon>Actinomycetes</taxon>
        <taxon>Kitasatosporales</taxon>
        <taxon>Streptomycetaceae</taxon>
        <taxon>Streptomyces</taxon>
    </lineage>
</organism>
<dbReference type="InterPro" id="IPR036388">
    <property type="entry name" value="WH-like_DNA-bd_sf"/>
</dbReference>
<dbReference type="GO" id="GO:0003677">
    <property type="term" value="F:DNA binding"/>
    <property type="evidence" value="ECO:0007669"/>
    <property type="project" value="UniProtKB-KW"/>
</dbReference>
<evidence type="ECO:0000256" key="4">
    <source>
        <dbReference type="ARBA" id="ARBA00023163"/>
    </source>
</evidence>
<dbReference type="PRINTS" id="PR00039">
    <property type="entry name" value="HTHLYSR"/>
</dbReference>
<feature type="domain" description="HTH lysR-type" evidence="5">
    <location>
        <begin position="1"/>
        <end position="58"/>
    </location>
</feature>
<dbReference type="InterPro" id="IPR036390">
    <property type="entry name" value="WH_DNA-bd_sf"/>
</dbReference>
<dbReference type="AlphaFoldDB" id="A0A964UPE9"/>
<comment type="caution">
    <text evidence="6">The sequence shown here is derived from an EMBL/GenBank/DDBJ whole genome shotgun (WGS) entry which is preliminary data.</text>
</comment>
<evidence type="ECO:0000256" key="1">
    <source>
        <dbReference type="ARBA" id="ARBA00009437"/>
    </source>
</evidence>